<feature type="chain" id="PRO_5001729715" description="Transmembrane protein" evidence="1">
    <location>
        <begin position="21"/>
        <end position="454"/>
    </location>
</feature>
<dbReference type="EMBL" id="CCKQ01013815">
    <property type="protein sequence ID" value="CDW85528.1"/>
    <property type="molecule type" value="Genomic_DNA"/>
</dbReference>
<reference evidence="2 3" key="1">
    <citation type="submission" date="2014-06" db="EMBL/GenBank/DDBJ databases">
        <authorList>
            <person name="Swart Estienne"/>
        </authorList>
    </citation>
    <scope>NUCLEOTIDE SEQUENCE [LARGE SCALE GENOMIC DNA]</scope>
    <source>
        <strain evidence="2 3">130c</strain>
    </source>
</reference>
<evidence type="ECO:0008006" key="4">
    <source>
        <dbReference type="Google" id="ProtNLM"/>
    </source>
</evidence>
<dbReference type="InParanoid" id="A0A078AXK3"/>
<sequence length="454" mass="51471">MALKNLILLISCLLIFELRAVQYKDLPDVQAKGIKAWFELANLTNHIPFSYEMFPKRSDDVMAQLKIFESIKSYIAATGVASVFPEQVDDRTQFYSMNNVDKTVFILRDYQNVIKSILGQQNQQCSDNFSQSSSLIINQFRSLYKYTRAKKGIDSGVDVLTLASNVTQPCDNRACEQALIQLVNGMIGSTSDNTPCDLMFSLNNYQQNGVSILGYRDLITSSNAYLITLMSMAISVQSAYRIIKSSDPSQWQIVQNQYGQQFDTALQRVKQIDKQVQANYLENAKLVVNALLIAQNNLSRDDMFQQIISNLTTYYQDYQWIVKSLDNNDMTEKGSGNYYDCKSCFIINDAFRSQYVFVAATSGDAQSNQDYLNQLDWVNIVGSMNSIVAAVNLYNGYCLNGVHAADKKANNSFYSQFPGYITIQTTLTIVHIWSVKQECLSQKQQESNMREIIQ</sequence>
<name>A0A078AXK3_STYLE</name>
<feature type="signal peptide" evidence="1">
    <location>
        <begin position="1"/>
        <end position="20"/>
    </location>
</feature>
<proteinExistence type="predicted"/>
<dbReference type="Proteomes" id="UP000039865">
    <property type="component" value="Unassembled WGS sequence"/>
</dbReference>
<evidence type="ECO:0000313" key="2">
    <source>
        <dbReference type="EMBL" id="CDW85528.1"/>
    </source>
</evidence>
<evidence type="ECO:0000313" key="3">
    <source>
        <dbReference type="Proteomes" id="UP000039865"/>
    </source>
</evidence>
<keyword evidence="3" id="KW-1185">Reference proteome</keyword>
<organism evidence="2 3">
    <name type="scientific">Stylonychia lemnae</name>
    <name type="common">Ciliate</name>
    <dbReference type="NCBI Taxonomy" id="5949"/>
    <lineage>
        <taxon>Eukaryota</taxon>
        <taxon>Sar</taxon>
        <taxon>Alveolata</taxon>
        <taxon>Ciliophora</taxon>
        <taxon>Intramacronucleata</taxon>
        <taxon>Spirotrichea</taxon>
        <taxon>Stichotrichia</taxon>
        <taxon>Sporadotrichida</taxon>
        <taxon>Oxytrichidae</taxon>
        <taxon>Stylonychinae</taxon>
        <taxon>Stylonychia</taxon>
    </lineage>
</organism>
<evidence type="ECO:0000256" key="1">
    <source>
        <dbReference type="SAM" id="SignalP"/>
    </source>
</evidence>
<accession>A0A078AXK3</accession>
<gene>
    <name evidence="2" type="primary">Contig15578.g16599</name>
    <name evidence="2" type="ORF">STYLEM_14607</name>
</gene>
<protein>
    <recommendedName>
        <fullName evidence="4">Transmembrane protein</fullName>
    </recommendedName>
</protein>
<dbReference type="AlphaFoldDB" id="A0A078AXK3"/>
<keyword evidence="1" id="KW-0732">Signal</keyword>